<gene>
    <name evidence="2" type="ORF">CHH67_17815</name>
</gene>
<comment type="caution">
    <text evidence="2">The sequence shown here is derived from an EMBL/GenBank/DDBJ whole genome shotgun (WGS) entry which is preliminary data.</text>
</comment>
<dbReference type="OrthoDB" id="2786532at2"/>
<name>A0A268EMR1_9BACL</name>
<feature type="transmembrane region" description="Helical" evidence="1">
    <location>
        <begin position="101"/>
        <end position="122"/>
    </location>
</feature>
<feature type="transmembrane region" description="Helical" evidence="1">
    <location>
        <begin position="167"/>
        <end position="195"/>
    </location>
</feature>
<dbReference type="AlphaFoldDB" id="A0A268EMR1"/>
<keyword evidence="1" id="KW-1133">Transmembrane helix</keyword>
<feature type="transmembrane region" description="Helical" evidence="1">
    <location>
        <begin position="225"/>
        <end position="246"/>
    </location>
</feature>
<evidence type="ECO:0000256" key="1">
    <source>
        <dbReference type="SAM" id="Phobius"/>
    </source>
</evidence>
<accession>A0A268EMR1</accession>
<reference evidence="2 3" key="1">
    <citation type="submission" date="2017-07" db="EMBL/GenBank/DDBJ databases">
        <title>Isolation and whole genome analysis of endospore-forming bacteria from heroin.</title>
        <authorList>
            <person name="Kalinowski J."/>
            <person name="Ahrens B."/>
            <person name="Al-Dilaimi A."/>
            <person name="Winkler A."/>
            <person name="Wibberg D."/>
            <person name="Schleenbecker U."/>
            <person name="Ruckert C."/>
            <person name="Wolfel R."/>
            <person name="Grass G."/>
        </authorList>
    </citation>
    <scope>NUCLEOTIDE SEQUENCE [LARGE SCALE GENOMIC DNA]</scope>
    <source>
        <strain evidence="2 3">7537-G1</strain>
    </source>
</reference>
<feature type="transmembrane region" description="Helical" evidence="1">
    <location>
        <begin position="52"/>
        <end position="74"/>
    </location>
</feature>
<keyword evidence="1" id="KW-0472">Membrane</keyword>
<sequence length="736" mass="84883">MHRWLRHCLLEFRLLLGNPLFAALPIVYGVIYLITLKAGMTDEINTIYRLTIIYHSIGHMLSLGVAMLVGILLIRRDVRRPAFEWYRSLPLSYELQLSAKYAVGMLYLSFFTLSTAVIFYVISVGSGIPGHIAYDRTMDFAVQYEVSYLVTLALAMLLGVSIPNRVVYLIGFCAWMFGTLFMDIFLISSSGLWFLQTFHLSQFFIEGRLLEFENWGYDLLRPEMLLSRMFVLAFTLLLLSVVILILNRLRPTMNVRRSWLVVIVCGVLAVVAFVPYGAMWQDRYAERERYTLGVDVPTTDEVIWDNRNPEAVGFFSIPSYDIELRRLSDDTLNAKVTLTVPAEAWEGSRYVPLTLNRNLEIQEVRVQGKEAFFRRTGEHISLALPAGVQGDLSIEIRYSGKFLYNPVLSPSRSMFSQGTEVNLPNYAAWYPLPGHQPIYIAYGPNDVNFGAVYTTAGLLYPDSQVELTLQGYSVPVYTGLKEMSRQPGLQTYSGNTRNGVYLLAGADWMEMKIDDLPVTLVTTPYRYNDARPYLKMFKQKYDYFSSWIPELRYDIDTIVLVDHNPIAYTNYSVVNQMILSPRDYMSYAKSHLPADWMSNWLFGDRLLYYPDWPEGDVILKIRSLFWYMYYREVEGLTDEDLKRGYFGTTVLLDELFYSDEEYHPNQVGLEILKMVSKAVDEGRGDQVKRLLVYFYEQEELLSDLNGYLNGYSGPEQPIIPYSEWLRQWELVVEDGA</sequence>
<dbReference type="RefSeq" id="WP_095266555.1">
    <property type="nucleotide sequence ID" value="NZ_NPBY01000057.1"/>
</dbReference>
<organism evidence="2 3">
    <name type="scientific">Paenibacillus campinasensis</name>
    <dbReference type="NCBI Taxonomy" id="66347"/>
    <lineage>
        <taxon>Bacteria</taxon>
        <taxon>Bacillati</taxon>
        <taxon>Bacillota</taxon>
        <taxon>Bacilli</taxon>
        <taxon>Bacillales</taxon>
        <taxon>Paenibacillaceae</taxon>
        <taxon>Paenibacillus</taxon>
    </lineage>
</organism>
<keyword evidence="1" id="KW-0812">Transmembrane</keyword>
<feature type="transmembrane region" description="Helical" evidence="1">
    <location>
        <begin position="258"/>
        <end position="280"/>
    </location>
</feature>
<feature type="transmembrane region" description="Helical" evidence="1">
    <location>
        <begin position="142"/>
        <end position="160"/>
    </location>
</feature>
<feature type="transmembrane region" description="Helical" evidence="1">
    <location>
        <begin position="12"/>
        <end position="32"/>
    </location>
</feature>
<dbReference type="Proteomes" id="UP000215596">
    <property type="component" value="Unassembled WGS sequence"/>
</dbReference>
<dbReference type="EMBL" id="NPBY01000057">
    <property type="protein sequence ID" value="PAD74405.1"/>
    <property type="molecule type" value="Genomic_DNA"/>
</dbReference>
<evidence type="ECO:0000313" key="3">
    <source>
        <dbReference type="Proteomes" id="UP000215596"/>
    </source>
</evidence>
<evidence type="ECO:0000313" key="2">
    <source>
        <dbReference type="EMBL" id="PAD74405.1"/>
    </source>
</evidence>
<protein>
    <submittedName>
        <fullName evidence="2">Uncharacterized protein</fullName>
    </submittedName>
</protein>
<proteinExistence type="predicted"/>